<dbReference type="EMBL" id="CM055104">
    <property type="protein sequence ID" value="KAJ7534602.1"/>
    <property type="molecule type" value="Genomic_DNA"/>
</dbReference>
<sequence>MHLARCIHITSPFPLSRSSCMSPQNPSLSLSLSLKSKIQQQKQEDNKIQKQEDCLHRKFQWSGIGVPDCPGLGCLRRVQMFEIAVVECKVIQTDKTGAIIENTNAFLLQLIDSIQTSGRRRKLAKALSKKG</sequence>
<dbReference type="Proteomes" id="UP001162992">
    <property type="component" value="Chromosome 13"/>
</dbReference>
<reference evidence="2" key="1">
    <citation type="journal article" date="2024" name="Proc. Natl. Acad. Sci. U.S.A.">
        <title>Extraordinary preservation of gene collinearity over three hundred million years revealed in homosporous lycophytes.</title>
        <authorList>
            <person name="Li C."/>
            <person name="Wickell D."/>
            <person name="Kuo L.Y."/>
            <person name="Chen X."/>
            <person name="Nie B."/>
            <person name="Liao X."/>
            <person name="Peng D."/>
            <person name="Ji J."/>
            <person name="Jenkins J."/>
            <person name="Williams M."/>
            <person name="Shu S."/>
            <person name="Plott C."/>
            <person name="Barry K."/>
            <person name="Rajasekar S."/>
            <person name="Grimwood J."/>
            <person name="Han X."/>
            <person name="Sun S."/>
            <person name="Hou Z."/>
            <person name="He W."/>
            <person name="Dai G."/>
            <person name="Sun C."/>
            <person name="Schmutz J."/>
            <person name="Leebens-Mack J.H."/>
            <person name="Li F.W."/>
            <person name="Wang L."/>
        </authorList>
    </citation>
    <scope>NUCLEOTIDE SEQUENCE [LARGE SCALE GENOMIC DNA]</scope>
    <source>
        <strain evidence="2">cv. PW_Plant_1</strain>
    </source>
</reference>
<protein>
    <submittedName>
        <fullName evidence="1">Uncharacterized protein</fullName>
    </submittedName>
</protein>
<accession>A0ACC2BYZ7</accession>
<name>A0ACC2BYZ7_DIPCM</name>
<comment type="caution">
    <text evidence="1">The sequence shown here is derived from an EMBL/GenBank/DDBJ whole genome shotgun (WGS) entry which is preliminary data.</text>
</comment>
<evidence type="ECO:0000313" key="1">
    <source>
        <dbReference type="EMBL" id="KAJ7534602.1"/>
    </source>
</evidence>
<keyword evidence="2" id="KW-1185">Reference proteome</keyword>
<evidence type="ECO:0000313" key="2">
    <source>
        <dbReference type="Proteomes" id="UP001162992"/>
    </source>
</evidence>
<organism evidence="1 2">
    <name type="scientific">Diphasiastrum complanatum</name>
    <name type="common">Issler's clubmoss</name>
    <name type="synonym">Lycopodium complanatum</name>
    <dbReference type="NCBI Taxonomy" id="34168"/>
    <lineage>
        <taxon>Eukaryota</taxon>
        <taxon>Viridiplantae</taxon>
        <taxon>Streptophyta</taxon>
        <taxon>Embryophyta</taxon>
        <taxon>Tracheophyta</taxon>
        <taxon>Lycopodiopsida</taxon>
        <taxon>Lycopodiales</taxon>
        <taxon>Lycopodiaceae</taxon>
        <taxon>Lycopodioideae</taxon>
        <taxon>Diphasiastrum</taxon>
    </lineage>
</organism>
<proteinExistence type="predicted"/>
<gene>
    <name evidence="1" type="ORF">O6H91_13G102200</name>
</gene>